<dbReference type="EC" id="1.1.1.2" evidence="9"/>
<dbReference type="SUPFAM" id="SSF50129">
    <property type="entry name" value="GroES-like"/>
    <property type="match status" value="2"/>
</dbReference>
<protein>
    <recommendedName>
        <fullName evidence="9">alcohol dehydrogenase (NADP(+))</fullName>
        <ecNumber evidence="9">1.1.1.2</ecNumber>
    </recommendedName>
</protein>
<dbReference type="InterPro" id="IPR013149">
    <property type="entry name" value="ADH-like_C"/>
</dbReference>
<gene>
    <name evidence="12" type="ORF">L228DRAFT_251228</name>
</gene>
<evidence type="ECO:0000259" key="11">
    <source>
        <dbReference type="Pfam" id="PF00107"/>
    </source>
</evidence>
<keyword evidence="13" id="KW-1185">Reference proteome</keyword>
<dbReference type="InParanoid" id="A0A164ZIC5"/>
<dbReference type="EMBL" id="KV407467">
    <property type="protein sequence ID" value="KZF19134.1"/>
    <property type="molecule type" value="Genomic_DNA"/>
</dbReference>
<proteinExistence type="inferred from homology"/>
<evidence type="ECO:0000313" key="13">
    <source>
        <dbReference type="Proteomes" id="UP000076632"/>
    </source>
</evidence>
<dbReference type="RefSeq" id="XP_018184689.1">
    <property type="nucleotide sequence ID" value="XM_018333512.1"/>
</dbReference>
<dbReference type="GO" id="GO:0006066">
    <property type="term" value="P:alcohol metabolic process"/>
    <property type="evidence" value="ECO:0007669"/>
    <property type="project" value="UniProtKB-ARBA"/>
</dbReference>
<comment type="catalytic activity">
    <reaction evidence="10">
        <text>a primary alcohol + NADP(+) = an aldehyde + NADPH + H(+)</text>
        <dbReference type="Rhea" id="RHEA:15937"/>
        <dbReference type="ChEBI" id="CHEBI:15378"/>
        <dbReference type="ChEBI" id="CHEBI:15734"/>
        <dbReference type="ChEBI" id="CHEBI:17478"/>
        <dbReference type="ChEBI" id="CHEBI:57783"/>
        <dbReference type="ChEBI" id="CHEBI:58349"/>
        <dbReference type="EC" id="1.1.1.2"/>
    </reaction>
    <physiologicalReaction direction="left-to-right" evidence="10">
        <dbReference type="Rhea" id="RHEA:15938"/>
    </physiologicalReaction>
    <physiologicalReaction direction="right-to-left" evidence="10">
        <dbReference type="Rhea" id="RHEA:15939"/>
    </physiologicalReaction>
</comment>
<dbReference type="GO" id="GO:0008106">
    <property type="term" value="F:alcohol dehydrogenase (NADP+) activity"/>
    <property type="evidence" value="ECO:0007669"/>
    <property type="project" value="UniProtKB-EC"/>
</dbReference>
<feature type="domain" description="Alcohol dehydrogenase-like C-terminal" evidence="11">
    <location>
        <begin position="228"/>
        <end position="360"/>
    </location>
</feature>
<dbReference type="FunFam" id="3.40.50.720:FF:000158">
    <property type="entry name" value="Zinc-binding alcohol dehydrogenase"/>
    <property type="match status" value="1"/>
</dbReference>
<dbReference type="PANTHER" id="PTHR42683">
    <property type="entry name" value="ALDEHYDE REDUCTASE"/>
    <property type="match status" value="1"/>
</dbReference>
<organism evidence="12 13">
    <name type="scientific">Xylona heveae (strain CBS 132557 / TC161)</name>
    <dbReference type="NCBI Taxonomy" id="1328760"/>
    <lineage>
        <taxon>Eukaryota</taxon>
        <taxon>Fungi</taxon>
        <taxon>Dikarya</taxon>
        <taxon>Ascomycota</taxon>
        <taxon>Pezizomycotina</taxon>
        <taxon>Xylonomycetes</taxon>
        <taxon>Xylonales</taxon>
        <taxon>Xylonaceae</taxon>
        <taxon>Xylona</taxon>
    </lineage>
</organism>
<name>A0A164ZIC5_XYLHT</name>
<comment type="cofactor">
    <cofactor evidence="1">
        <name>Zn(2+)</name>
        <dbReference type="ChEBI" id="CHEBI:29105"/>
    </cofactor>
</comment>
<evidence type="ECO:0000256" key="10">
    <source>
        <dbReference type="ARBA" id="ARBA00050997"/>
    </source>
</evidence>
<evidence type="ECO:0000256" key="1">
    <source>
        <dbReference type="ARBA" id="ARBA00001947"/>
    </source>
</evidence>
<evidence type="ECO:0000256" key="6">
    <source>
        <dbReference type="ARBA" id="ARBA00022833"/>
    </source>
</evidence>
<dbReference type="Gene3D" id="3.40.50.720">
    <property type="entry name" value="NAD(P)-binding Rossmann-like Domain"/>
    <property type="match status" value="1"/>
</dbReference>
<evidence type="ECO:0000256" key="9">
    <source>
        <dbReference type="ARBA" id="ARBA00024074"/>
    </source>
</evidence>
<keyword evidence="6" id="KW-0862">Zinc</keyword>
<dbReference type="OMA" id="CEDHAIW"/>
<dbReference type="SUPFAM" id="SSF51735">
    <property type="entry name" value="NAD(P)-binding Rossmann-fold domains"/>
    <property type="match status" value="1"/>
</dbReference>
<evidence type="ECO:0000256" key="8">
    <source>
        <dbReference type="ARBA" id="ARBA00023002"/>
    </source>
</evidence>
<accession>A0A164ZIC5</accession>
<keyword evidence="7" id="KW-0521">NADP</keyword>
<evidence type="ECO:0000313" key="12">
    <source>
        <dbReference type="EMBL" id="KZF19134.1"/>
    </source>
</evidence>
<evidence type="ECO:0000256" key="2">
    <source>
        <dbReference type="ARBA" id="ARBA00008072"/>
    </source>
</evidence>
<dbReference type="STRING" id="1328760.A0A164ZIC5"/>
<comment type="similarity">
    <text evidence="2">Belongs to the zinc-containing alcohol dehydrogenase family.</text>
</comment>
<keyword evidence="8" id="KW-0560">Oxidoreductase</keyword>
<dbReference type="InterPro" id="IPR011032">
    <property type="entry name" value="GroES-like_sf"/>
</dbReference>
<dbReference type="GeneID" id="28898649"/>
<dbReference type="Gene3D" id="3.90.180.10">
    <property type="entry name" value="Medium-chain alcohol dehydrogenases, catalytic domain"/>
    <property type="match status" value="2"/>
</dbReference>
<keyword evidence="5" id="KW-0479">Metal-binding</keyword>
<dbReference type="GO" id="GO:0046872">
    <property type="term" value="F:metal ion binding"/>
    <property type="evidence" value="ECO:0007669"/>
    <property type="project" value="UniProtKB-KW"/>
</dbReference>
<reference evidence="12 13" key="1">
    <citation type="journal article" date="2016" name="Fungal Biol.">
        <title>The genome of Xylona heveae provides a window into fungal endophytism.</title>
        <authorList>
            <person name="Gazis R."/>
            <person name="Kuo A."/>
            <person name="Riley R."/>
            <person name="LaButti K."/>
            <person name="Lipzen A."/>
            <person name="Lin J."/>
            <person name="Amirebrahimi M."/>
            <person name="Hesse C.N."/>
            <person name="Spatafora J.W."/>
            <person name="Henrissat B."/>
            <person name="Hainaut M."/>
            <person name="Grigoriev I.V."/>
            <person name="Hibbett D.S."/>
        </authorList>
    </citation>
    <scope>NUCLEOTIDE SEQUENCE [LARGE SCALE GENOMIC DNA]</scope>
    <source>
        <strain evidence="12 13">TC161</strain>
    </source>
</reference>
<dbReference type="CDD" id="cd05283">
    <property type="entry name" value="CAD1"/>
    <property type="match status" value="1"/>
</dbReference>
<dbReference type="InterPro" id="IPR036291">
    <property type="entry name" value="NAD(P)-bd_dom_sf"/>
</dbReference>
<evidence type="ECO:0000256" key="4">
    <source>
        <dbReference type="ARBA" id="ARBA00022553"/>
    </source>
</evidence>
<dbReference type="Pfam" id="PF00107">
    <property type="entry name" value="ADH_zinc_N"/>
    <property type="match status" value="1"/>
</dbReference>
<evidence type="ECO:0000256" key="5">
    <source>
        <dbReference type="ARBA" id="ARBA00022723"/>
    </source>
</evidence>
<comment type="subunit">
    <text evidence="3">Homodimer.</text>
</comment>
<dbReference type="AlphaFoldDB" id="A0A164ZIC5"/>
<evidence type="ECO:0000256" key="7">
    <source>
        <dbReference type="ARBA" id="ARBA00022857"/>
    </source>
</evidence>
<dbReference type="OrthoDB" id="1879366at2759"/>
<evidence type="ECO:0000256" key="3">
    <source>
        <dbReference type="ARBA" id="ARBA00011738"/>
    </source>
</evidence>
<sequence>MHGVHLTQFPISGICGTDLHTLSSGWYPTDYPTCVGHEYVRTMSNFTFHIIHPFRPVHKYCKSTRRLTTTKIQTRRLNHQSWRQSFPRASSRPDRRRRRTSWLSVSFSLFTVVFPSSFLHVQKIQLQESPSNIGSAACADCEECTSGLENYCSNLIPTYNGRYANGERCMGGYANYWRGPGAFVFRIPDGMPPAEAAPMLCAGVSVYFPLKTHGCGPGKKVGIIGIGGLGHFGILFAKALGADKVFAISRYNSTSASGASKRDDALRLGADEFIATEDEPGWETKHARSLDLIISTVASPKMPILSYLSLLRVNGTLIQLGAPEDTLPPLNAHWLIGKGVKLGGSLIGPPSVIREMLELAVEKRVRPIVQERRMKDANQALLDMQNGLARYRYVLVNEDDEEGGRQEAKL</sequence>
<dbReference type="Proteomes" id="UP000076632">
    <property type="component" value="Unassembled WGS sequence"/>
</dbReference>
<keyword evidence="4" id="KW-0597">Phosphoprotein</keyword>
<dbReference type="InterPro" id="IPR047109">
    <property type="entry name" value="CAD-like"/>
</dbReference>